<dbReference type="EMBL" id="JAFHAP010000011">
    <property type="protein sequence ID" value="MBN2910354.1"/>
    <property type="molecule type" value="Genomic_DNA"/>
</dbReference>
<dbReference type="Proteomes" id="UP001177120">
    <property type="component" value="Unassembled WGS sequence"/>
</dbReference>
<organism evidence="6 7">
    <name type="scientific">Polycladomyces zharkentensis</name>
    <dbReference type="NCBI Taxonomy" id="2807616"/>
    <lineage>
        <taxon>Bacteria</taxon>
        <taxon>Bacillati</taxon>
        <taxon>Bacillota</taxon>
        <taxon>Bacilli</taxon>
        <taxon>Bacillales</taxon>
        <taxon>Thermoactinomycetaceae</taxon>
        <taxon>Polycladomyces</taxon>
    </lineage>
</organism>
<keyword evidence="1" id="KW-0813">Transport</keyword>
<dbReference type="PROSITE" id="PS51095">
    <property type="entry name" value="PTS_EIIA_TYPE_3"/>
    <property type="match status" value="1"/>
</dbReference>
<feature type="modified residue" description="Phosphohistidine; by HPr" evidence="5">
    <location>
        <position position="87"/>
    </location>
</feature>
<proteinExistence type="predicted"/>
<dbReference type="Pfam" id="PF02255">
    <property type="entry name" value="PTS_IIA"/>
    <property type="match status" value="1"/>
</dbReference>
<evidence type="ECO:0000256" key="5">
    <source>
        <dbReference type="PROSITE-ProRule" id="PRU00418"/>
    </source>
</evidence>
<dbReference type="PIRSF" id="PIRSF000699">
    <property type="entry name" value="PTS_IILac_III"/>
    <property type="match status" value="1"/>
</dbReference>
<sequence length="126" mass="14146">MADPATEGVKALTLEEIIFQIVLHGGNAREEAYEALDAAENFDFDTAEHHLKNAEEELAAGHRYQTELVQTDSDNTLDTATPFLVIHAQDHLMTAMAELNLIKRLVNNYRVIADLKTRVEKLEQAE</sequence>
<dbReference type="CDD" id="cd00215">
    <property type="entry name" value="PTS_IIA_lac"/>
    <property type="match status" value="1"/>
</dbReference>
<protein>
    <submittedName>
        <fullName evidence="6">PTS lactose/cellobiose transporter subunit IIA</fullName>
    </submittedName>
</protein>
<evidence type="ECO:0000256" key="4">
    <source>
        <dbReference type="ARBA" id="ARBA00022683"/>
    </source>
</evidence>
<dbReference type="InterPro" id="IPR003188">
    <property type="entry name" value="PTS_IIA_lac/cel"/>
</dbReference>
<keyword evidence="2" id="KW-0762">Sugar transport</keyword>
<dbReference type="InterPro" id="IPR036542">
    <property type="entry name" value="PTS_IIA_lac/cel_sf"/>
</dbReference>
<keyword evidence="3" id="KW-0808">Transferase</keyword>
<evidence type="ECO:0000256" key="3">
    <source>
        <dbReference type="ARBA" id="ARBA00022679"/>
    </source>
</evidence>
<keyword evidence="7" id="KW-1185">Reference proteome</keyword>
<evidence type="ECO:0000256" key="1">
    <source>
        <dbReference type="ARBA" id="ARBA00022448"/>
    </source>
</evidence>
<accession>A0ABS2WLE0</accession>
<dbReference type="Gene3D" id="1.20.58.80">
    <property type="entry name" value="Phosphotransferase system, lactose/cellobiose-type IIA subunit"/>
    <property type="match status" value="1"/>
</dbReference>
<comment type="caution">
    <text evidence="6">The sequence shown here is derived from an EMBL/GenBank/DDBJ whole genome shotgun (WGS) entry which is preliminary data.</text>
</comment>
<evidence type="ECO:0000313" key="7">
    <source>
        <dbReference type="Proteomes" id="UP001177120"/>
    </source>
</evidence>
<keyword evidence="4" id="KW-0598">Phosphotransferase system</keyword>
<dbReference type="SUPFAM" id="SSF46973">
    <property type="entry name" value="Enzyme IIa from lactose specific PTS, IIa-lac"/>
    <property type="match status" value="1"/>
</dbReference>
<name>A0ABS2WLE0_9BACL</name>
<gene>
    <name evidence="6" type="ORF">JQC72_12685</name>
</gene>
<dbReference type="PANTHER" id="PTHR34382">
    <property type="entry name" value="PTS SYSTEM N,N'-DIACETYLCHITOBIOSE-SPECIFIC EIIA COMPONENT"/>
    <property type="match status" value="1"/>
</dbReference>
<dbReference type="PANTHER" id="PTHR34382:SF7">
    <property type="entry name" value="PTS SYSTEM N,N'-DIACETYLCHITOBIOSE-SPECIFIC EIIA COMPONENT"/>
    <property type="match status" value="1"/>
</dbReference>
<evidence type="ECO:0000256" key="2">
    <source>
        <dbReference type="ARBA" id="ARBA00022597"/>
    </source>
</evidence>
<evidence type="ECO:0000313" key="6">
    <source>
        <dbReference type="EMBL" id="MBN2910354.1"/>
    </source>
</evidence>
<reference evidence="6" key="1">
    <citation type="journal article" date="2024" name="Int. J. Syst. Evol. Microbiol.">
        <title>Polycladomyces zharkentensis sp. nov., a novel thermophilic cellulose- and starch-degrading member of the Bacillota from a geothermal aquifer in Kazakhstan.</title>
        <authorList>
            <person name="Mashzhan A."/>
            <person name="Kistaubayeva A."/>
            <person name="Javier-Lopez R."/>
            <person name="Bissenova U."/>
            <person name="Bissenbay A."/>
            <person name="Birkeland N.K."/>
        </authorList>
    </citation>
    <scope>NUCLEOTIDE SEQUENCE</scope>
    <source>
        <strain evidence="6">ZKZ2T</strain>
    </source>
</reference>